<evidence type="ECO:0000256" key="4">
    <source>
        <dbReference type="ARBA" id="ARBA00023136"/>
    </source>
</evidence>
<dbReference type="PANTHER" id="PTHR11863">
    <property type="entry name" value="STEROL DESATURASE"/>
    <property type="match status" value="1"/>
</dbReference>
<protein>
    <recommendedName>
        <fullName evidence="5">Fatty acid hydroxylase domain-containing protein</fullName>
    </recommendedName>
</protein>
<keyword evidence="4" id="KW-0472">Membrane</keyword>
<dbReference type="Proteomes" id="UP001165060">
    <property type="component" value="Unassembled WGS sequence"/>
</dbReference>
<dbReference type="EMBL" id="BRYB01000155">
    <property type="protein sequence ID" value="GMI24190.1"/>
    <property type="molecule type" value="Genomic_DNA"/>
</dbReference>
<evidence type="ECO:0000313" key="7">
    <source>
        <dbReference type="Proteomes" id="UP001165060"/>
    </source>
</evidence>
<sequence length="300" mass="34722">MFDAVVATGKLPWIEIVLLFSWYYFLKDNSIAIYTAIYDNLGPIWAGPILAWSMHMIFYHTHSAIYAYMDSHKGPWTKYKVSSFDKLSYSQILPNVVKNQCIFLVIGCLSYQVTEGRGWVRATEYYGDMSWANLIFEQLAMYLSYECIFYWAHRWMHITRFNFWGLSSKNYNLYALFHKMHHMTFASVGVSGLYMTSTDAFFTQTLPQIVGPAVFNFHPMVMWLGALIGSMNAVHTHSAYDFWGLAAPHGHELHHSRYKVNYGTGIFDRILGTRLLEEEVVREGYGLGGKLKKDVKVRTE</sequence>
<dbReference type="InterPro" id="IPR050307">
    <property type="entry name" value="Sterol_Desaturase_Related"/>
</dbReference>
<accession>A0ABQ6MD75</accession>
<evidence type="ECO:0000256" key="1">
    <source>
        <dbReference type="ARBA" id="ARBA00004370"/>
    </source>
</evidence>
<evidence type="ECO:0000259" key="5">
    <source>
        <dbReference type="Pfam" id="PF04116"/>
    </source>
</evidence>
<evidence type="ECO:0000313" key="6">
    <source>
        <dbReference type="EMBL" id="GMI24190.1"/>
    </source>
</evidence>
<evidence type="ECO:0000256" key="2">
    <source>
        <dbReference type="ARBA" id="ARBA00022692"/>
    </source>
</evidence>
<proteinExistence type="predicted"/>
<comment type="caution">
    <text evidence="6">The sequence shown here is derived from an EMBL/GenBank/DDBJ whole genome shotgun (WGS) entry which is preliminary data.</text>
</comment>
<name>A0ABQ6MD75_9STRA</name>
<evidence type="ECO:0000256" key="3">
    <source>
        <dbReference type="ARBA" id="ARBA00022989"/>
    </source>
</evidence>
<comment type="subcellular location">
    <subcellularLocation>
        <location evidence="1">Membrane</location>
    </subcellularLocation>
</comment>
<keyword evidence="2" id="KW-0812">Transmembrane</keyword>
<organism evidence="6 7">
    <name type="scientific">Tetraparma gracilis</name>
    <dbReference type="NCBI Taxonomy" id="2962635"/>
    <lineage>
        <taxon>Eukaryota</taxon>
        <taxon>Sar</taxon>
        <taxon>Stramenopiles</taxon>
        <taxon>Ochrophyta</taxon>
        <taxon>Bolidophyceae</taxon>
        <taxon>Parmales</taxon>
        <taxon>Triparmaceae</taxon>
        <taxon>Tetraparma</taxon>
    </lineage>
</organism>
<keyword evidence="7" id="KW-1185">Reference proteome</keyword>
<gene>
    <name evidence="6" type="ORF">TeGR_g1952</name>
</gene>
<reference evidence="6 7" key="1">
    <citation type="journal article" date="2023" name="Commun. Biol.">
        <title>Genome analysis of Parmales, the sister group of diatoms, reveals the evolutionary specialization of diatoms from phago-mixotrophs to photoautotrophs.</title>
        <authorList>
            <person name="Ban H."/>
            <person name="Sato S."/>
            <person name="Yoshikawa S."/>
            <person name="Yamada K."/>
            <person name="Nakamura Y."/>
            <person name="Ichinomiya M."/>
            <person name="Sato N."/>
            <person name="Blanc-Mathieu R."/>
            <person name="Endo H."/>
            <person name="Kuwata A."/>
            <person name="Ogata H."/>
        </authorList>
    </citation>
    <scope>NUCLEOTIDE SEQUENCE [LARGE SCALE GENOMIC DNA]</scope>
</reference>
<keyword evidence="3" id="KW-1133">Transmembrane helix</keyword>
<dbReference type="InterPro" id="IPR006694">
    <property type="entry name" value="Fatty_acid_hydroxylase"/>
</dbReference>
<dbReference type="Pfam" id="PF04116">
    <property type="entry name" value="FA_hydroxylase"/>
    <property type="match status" value="1"/>
</dbReference>
<feature type="domain" description="Fatty acid hydroxylase" evidence="5">
    <location>
        <begin position="140"/>
        <end position="273"/>
    </location>
</feature>